<keyword evidence="3" id="KW-1185">Reference proteome</keyword>
<dbReference type="Proteomes" id="UP000503117">
    <property type="component" value="Chromosome"/>
</dbReference>
<sequence>MSDPVQSTKVILWLGESLGFWIQTGAFLLSALAAAYIIYHNGKLARLRATIDLVMHQKSDQDLLRCIEEVYRLNESQVKFSTLDLGSAEGKCVLRVLNNHEFIAGGIRSGAFSESLYKQMQCSNVLKVYAASQAMIIELRNKDKKDTIFQDFEWLAARWKVDPLKKK</sequence>
<reference evidence="2 3" key="1">
    <citation type="submission" date="2020-04" db="EMBL/GenBank/DDBJ databases">
        <title>Genome sequencing of novel species.</title>
        <authorList>
            <person name="Heo J."/>
            <person name="Kim S.-J."/>
            <person name="Kim J.-S."/>
            <person name="Hong S.-B."/>
            <person name="Kwon S.-W."/>
        </authorList>
    </citation>
    <scope>NUCLEOTIDE SEQUENCE [LARGE SCALE GENOMIC DNA]</scope>
    <source>
        <strain evidence="2 3">AF9R3</strain>
    </source>
</reference>
<evidence type="ECO:0000256" key="1">
    <source>
        <dbReference type="SAM" id="Phobius"/>
    </source>
</evidence>
<dbReference type="Pfam" id="PF15956">
    <property type="entry name" value="DUF4760"/>
    <property type="match status" value="1"/>
</dbReference>
<accession>A0ABX6M579</accession>
<gene>
    <name evidence="2" type="ORF">HH213_02760</name>
</gene>
<name>A0ABX6M579_9BURK</name>
<dbReference type="InterPro" id="IPR031876">
    <property type="entry name" value="DUF4760"/>
</dbReference>
<keyword evidence="1" id="KW-1133">Transmembrane helix</keyword>
<protein>
    <submittedName>
        <fullName evidence="2">DUF4760 domain-containing protein</fullName>
    </submittedName>
</protein>
<dbReference type="EMBL" id="CP051684">
    <property type="protein sequence ID" value="QJD89131.1"/>
    <property type="molecule type" value="Genomic_DNA"/>
</dbReference>
<organism evidence="2 3">
    <name type="scientific">Duganella dendranthematis</name>
    <dbReference type="NCBI Taxonomy" id="2728021"/>
    <lineage>
        <taxon>Bacteria</taxon>
        <taxon>Pseudomonadati</taxon>
        <taxon>Pseudomonadota</taxon>
        <taxon>Betaproteobacteria</taxon>
        <taxon>Burkholderiales</taxon>
        <taxon>Oxalobacteraceae</taxon>
        <taxon>Telluria group</taxon>
        <taxon>Duganella</taxon>
    </lineage>
</organism>
<keyword evidence="1" id="KW-0472">Membrane</keyword>
<feature type="transmembrane region" description="Helical" evidence="1">
    <location>
        <begin position="20"/>
        <end position="39"/>
    </location>
</feature>
<proteinExistence type="predicted"/>
<evidence type="ECO:0000313" key="2">
    <source>
        <dbReference type="EMBL" id="QJD89131.1"/>
    </source>
</evidence>
<evidence type="ECO:0000313" key="3">
    <source>
        <dbReference type="Proteomes" id="UP000503117"/>
    </source>
</evidence>
<keyword evidence="1" id="KW-0812">Transmembrane</keyword>
<dbReference type="RefSeq" id="WP_169110619.1">
    <property type="nucleotide sequence ID" value="NZ_CP051684.1"/>
</dbReference>